<name>Q9ZF12_OENOE</name>
<geneLocation type="plasmid" evidence="1">
    <name>pRS1</name>
</geneLocation>
<organism evidence="1">
    <name type="scientific">Oenococcus oeni</name>
    <name type="common">Leuconostoc oenos</name>
    <dbReference type="NCBI Taxonomy" id="1247"/>
    <lineage>
        <taxon>Bacteria</taxon>
        <taxon>Bacillati</taxon>
        <taxon>Bacillota</taxon>
        <taxon>Bacilli</taxon>
        <taxon>Lactobacillales</taxon>
        <taxon>Lactobacillaceae</taxon>
        <taxon>Oenococcus</taxon>
    </lineage>
</organism>
<keyword evidence="1" id="KW-0614">Plasmid</keyword>
<protein>
    <recommendedName>
        <fullName evidence="2">Replication initiation protein</fullName>
    </recommendedName>
</protein>
<dbReference type="EMBL" id="AJ006467">
    <property type="protein sequence ID" value="CAA07049.1"/>
    <property type="molecule type" value="Genomic_DNA"/>
</dbReference>
<gene>
    <name evidence="1" type="primary">ORF1</name>
</gene>
<dbReference type="AlphaFoldDB" id="Q9ZF12"/>
<accession>Q9ZF12</accession>
<reference evidence="1" key="1">
    <citation type="journal article" date="1999" name="Plasmid">
        <title>Nucleotide sequence analysis of pRS1, a cryptic plasmid from Oenococcus oeni.</title>
        <authorList>
            <person name="Alegre M.T."/>
            <person name="Rodriguez M.C."/>
            <person name="Mesas J.M."/>
        </authorList>
    </citation>
    <scope>NUCLEOTIDE SEQUENCE</scope>
    <source>
        <plasmid evidence="1">pRS1</plasmid>
    </source>
</reference>
<proteinExistence type="predicted"/>
<sequence>MNNLDDKKRAPSNSTLTTPISGIKKEYRVSVDRITLTADCPLEVIDGKLSRWMKETHLFIPLSSGGFKVIEDNLADTPEQVAFVEYTQFQKNRIRIDFNPNHSMTTKGGQWILSKIATLKNKKFSRCDVAFDIFNSPIIEKYRIFRPGTSSKYFLSAAGKPETIYYGAQKSEAQIRQYNKLVEQTKKRKTIPDNIKNWWRLELQLRGRKISDYPQQVKSALDNFIILGIDDRF</sequence>
<evidence type="ECO:0008006" key="2">
    <source>
        <dbReference type="Google" id="ProtNLM"/>
    </source>
</evidence>
<evidence type="ECO:0000313" key="1">
    <source>
        <dbReference type="EMBL" id="CAA07049.1"/>
    </source>
</evidence>